<evidence type="ECO:0000256" key="11">
    <source>
        <dbReference type="ARBA" id="ARBA00023008"/>
    </source>
</evidence>
<keyword evidence="12" id="KW-0325">Glycoprotein</keyword>
<dbReference type="GO" id="GO:0052716">
    <property type="term" value="F:hydroquinone:oxygen oxidoreductase activity"/>
    <property type="evidence" value="ECO:0007669"/>
    <property type="project" value="UniProtKB-EC"/>
</dbReference>
<evidence type="ECO:0000256" key="9">
    <source>
        <dbReference type="ARBA" id="ARBA00022737"/>
    </source>
</evidence>
<gene>
    <name evidence="17" type="ORF">M0R45_001384</name>
</gene>
<evidence type="ECO:0000256" key="12">
    <source>
        <dbReference type="ARBA" id="ARBA00023180"/>
    </source>
</evidence>
<dbReference type="CDD" id="cd13849">
    <property type="entry name" value="CuRO_1_LCC_plant"/>
    <property type="match status" value="1"/>
</dbReference>
<comment type="similarity">
    <text evidence="4">Belongs to the multicopper oxidase family.</text>
</comment>
<dbReference type="PROSITE" id="PS00079">
    <property type="entry name" value="MULTICOPPER_OXIDASE1"/>
    <property type="match status" value="1"/>
</dbReference>
<evidence type="ECO:0000259" key="15">
    <source>
        <dbReference type="Pfam" id="PF07731"/>
    </source>
</evidence>
<dbReference type="InterPro" id="IPR034285">
    <property type="entry name" value="CuRO_2_LCC"/>
</dbReference>
<evidence type="ECO:0000256" key="1">
    <source>
        <dbReference type="ARBA" id="ARBA00000349"/>
    </source>
</evidence>
<dbReference type="InterPro" id="IPR011706">
    <property type="entry name" value="Cu-oxidase_C"/>
</dbReference>
<organism evidence="17 18">
    <name type="scientific">Rubus argutus</name>
    <name type="common">Southern blackberry</name>
    <dbReference type="NCBI Taxonomy" id="59490"/>
    <lineage>
        <taxon>Eukaryota</taxon>
        <taxon>Viridiplantae</taxon>
        <taxon>Streptophyta</taxon>
        <taxon>Embryophyta</taxon>
        <taxon>Tracheophyta</taxon>
        <taxon>Spermatophyta</taxon>
        <taxon>Magnoliopsida</taxon>
        <taxon>eudicotyledons</taxon>
        <taxon>Gunneridae</taxon>
        <taxon>Pentapetalae</taxon>
        <taxon>rosids</taxon>
        <taxon>fabids</taxon>
        <taxon>Rosales</taxon>
        <taxon>Rosaceae</taxon>
        <taxon>Rosoideae</taxon>
        <taxon>Rosoideae incertae sedis</taxon>
        <taxon>Rubus</taxon>
    </lineage>
</organism>
<dbReference type="GO" id="GO:0005507">
    <property type="term" value="F:copper ion binding"/>
    <property type="evidence" value="ECO:0007669"/>
    <property type="project" value="InterPro"/>
</dbReference>
<keyword evidence="13" id="KW-0439">Lignin degradation</keyword>
<dbReference type="CDD" id="cd13897">
    <property type="entry name" value="CuRO_3_LCC_plant"/>
    <property type="match status" value="1"/>
</dbReference>
<dbReference type="PANTHER" id="PTHR11709:SF410">
    <property type="entry name" value="LACCASE"/>
    <property type="match status" value="1"/>
</dbReference>
<feature type="domain" description="Plastocyanin-like" evidence="15">
    <location>
        <begin position="463"/>
        <end position="576"/>
    </location>
</feature>
<evidence type="ECO:0000256" key="4">
    <source>
        <dbReference type="ARBA" id="ARBA00010609"/>
    </source>
</evidence>
<evidence type="ECO:0000259" key="16">
    <source>
        <dbReference type="Pfam" id="PF07732"/>
    </source>
</evidence>
<sequence>MGLGKKGSILGLLGVFLLDGLLLSVAYNVHNYTFILKETNFTRLCFTKPMLTVNASFPGPTIQVNKGDKAFINVQNNGKYGVTIHWHGVKQPLNPWSDGPENITQCPIQPGKNFTYEVIFSDEEGTLWWHAHSDWSRATVHGPIVILPQQGGKGYPFPKPYAEQTLVLAYLRTSLRGKAYPFPKPYAEETVLVLASWFNTDVKELIDDAMAIGGDPAVSDAFTINGWPGALYNCSNETIYRLQVVHGKTYLLRLVNAIMNEEMFFAIAGHNFTVVAQDGAYIKPIPTSYIMITPGQTMDILLTANQTPSYYYIAARPFFDSGAPFDNTTTTAILQYTNVTAPTNISLPTLPIQTDHASADNFTSKIKALANNDHPISVPQNVTKHVLITVSVNQLPCELTNGTCGGPNGNRISASLNNISFATPTTDILQAYYRSLPDVFDSDFPNQPPLFFNFSGVNSSTYLLPEVGTKVLLIEYGASVELVYQGTNVGNPENHPMHLHGYSFYVVGSAYGNWNATTSPATYNLNDPPLVNTIGVPKNGWTAIRFVANNPGVWFMHCHLERHASWGMDTVIVVKNGPSKGTRIQRPPSNLPICA</sequence>
<keyword evidence="10" id="KW-0560">Oxidoreductase</keyword>
<comment type="catalytic activity">
    <reaction evidence="1">
        <text>4 hydroquinone + O2 = 4 benzosemiquinone + 2 H2O</text>
        <dbReference type="Rhea" id="RHEA:11276"/>
        <dbReference type="ChEBI" id="CHEBI:15377"/>
        <dbReference type="ChEBI" id="CHEBI:15379"/>
        <dbReference type="ChEBI" id="CHEBI:17594"/>
        <dbReference type="ChEBI" id="CHEBI:17977"/>
        <dbReference type="EC" id="1.10.3.2"/>
    </reaction>
</comment>
<accession>A0AAW1VHP0</accession>
<evidence type="ECO:0000259" key="14">
    <source>
        <dbReference type="Pfam" id="PF00394"/>
    </source>
</evidence>
<comment type="caution">
    <text evidence="17">The sequence shown here is derived from an EMBL/GenBank/DDBJ whole genome shotgun (WGS) entry which is preliminary data.</text>
</comment>
<dbReference type="Pfam" id="PF00394">
    <property type="entry name" value="Cu-oxidase"/>
    <property type="match status" value="1"/>
</dbReference>
<dbReference type="InterPro" id="IPR034288">
    <property type="entry name" value="CuRO_1_LCC"/>
</dbReference>
<evidence type="ECO:0000256" key="5">
    <source>
        <dbReference type="ARBA" id="ARBA00012297"/>
    </source>
</evidence>
<evidence type="ECO:0000256" key="3">
    <source>
        <dbReference type="ARBA" id="ARBA00004271"/>
    </source>
</evidence>
<dbReference type="CDD" id="cd13875">
    <property type="entry name" value="CuRO_2_LCC_plant"/>
    <property type="match status" value="1"/>
</dbReference>
<dbReference type="Pfam" id="PF07731">
    <property type="entry name" value="Cu-oxidase_2"/>
    <property type="match status" value="1"/>
</dbReference>
<reference evidence="17 18" key="1">
    <citation type="journal article" date="2023" name="G3 (Bethesda)">
        <title>A chromosome-length genome assembly and annotation of blackberry (Rubus argutus, cv. 'Hillquist').</title>
        <authorList>
            <person name="Bruna T."/>
            <person name="Aryal R."/>
            <person name="Dudchenko O."/>
            <person name="Sargent D.J."/>
            <person name="Mead D."/>
            <person name="Buti M."/>
            <person name="Cavallini A."/>
            <person name="Hytonen T."/>
            <person name="Andres J."/>
            <person name="Pham M."/>
            <person name="Weisz D."/>
            <person name="Mascagni F."/>
            <person name="Usai G."/>
            <person name="Natali L."/>
            <person name="Bassil N."/>
            <person name="Fernandez G.E."/>
            <person name="Lomsadze A."/>
            <person name="Armour M."/>
            <person name="Olukolu B."/>
            <person name="Poorten T."/>
            <person name="Britton C."/>
            <person name="Davik J."/>
            <person name="Ashrafi H."/>
            <person name="Aiden E.L."/>
            <person name="Borodovsky M."/>
            <person name="Worthington M."/>
        </authorList>
    </citation>
    <scope>NUCLEOTIDE SEQUENCE [LARGE SCALE GENOMIC DNA]</scope>
    <source>
        <strain evidence="17">PI 553951</strain>
    </source>
</reference>
<feature type="domain" description="Plastocyanin-like" evidence="14">
    <location>
        <begin position="188"/>
        <end position="338"/>
    </location>
</feature>
<dbReference type="AlphaFoldDB" id="A0AAW1VHP0"/>
<dbReference type="InterPro" id="IPR002355">
    <property type="entry name" value="Cu_oxidase_Cu_BS"/>
</dbReference>
<evidence type="ECO:0000256" key="13">
    <source>
        <dbReference type="ARBA" id="ARBA00023185"/>
    </source>
</evidence>
<evidence type="ECO:0000256" key="8">
    <source>
        <dbReference type="ARBA" id="ARBA00022723"/>
    </source>
</evidence>
<dbReference type="GO" id="GO:0048046">
    <property type="term" value="C:apoplast"/>
    <property type="evidence" value="ECO:0007669"/>
    <property type="project" value="UniProtKB-SubCell"/>
</dbReference>
<evidence type="ECO:0000256" key="6">
    <source>
        <dbReference type="ARBA" id="ARBA00022523"/>
    </source>
</evidence>
<evidence type="ECO:0000256" key="2">
    <source>
        <dbReference type="ARBA" id="ARBA00001935"/>
    </source>
</evidence>
<evidence type="ECO:0000313" key="17">
    <source>
        <dbReference type="EMBL" id="KAK9902963.1"/>
    </source>
</evidence>
<dbReference type="GO" id="GO:0046274">
    <property type="term" value="P:lignin catabolic process"/>
    <property type="evidence" value="ECO:0007669"/>
    <property type="project" value="UniProtKB-KW"/>
</dbReference>
<dbReference type="SUPFAM" id="SSF49503">
    <property type="entry name" value="Cupredoxins"/>
    <property type="match status" value="3"/>
</dbReference>
<comment type="subcellular location">
    <subcellularLocation>
        <location evidence="3">Secreted</location>
        <location evidence="3">Extracellular space</location>
        <location evidence="3">Apoplast</location>
    </subcellularLocation>
</comment>
<keyword evidence="11" id="KW-0186">Copper</keyword>
<dbReference type="Gene3D" id="2.60.40.420">
    <property type="entry name" value="Cupredoxins - blue copper proteins"/>
    <property type="match status" value="3"/>
</dbReference>
<dbReference type="PROSITE" id="PS00080">
    <property type="entry name" value="MULTICOPPER_OXIDASE2"/>
    <property type="match status" value="1"/>
</dbReference>
<evidence type="ECO:0000313" key="18">
    <source>
        <dbReference type="Proteomes" id="UP001457282"/>
    </source>
</evidence>
<dbReference type="InterPro" id="IPR033138">
    <property type="entry name" value="Cu_oxidase_CS"/>
</dbReference>
<keyword evidence="7" id="KW-0964">Secreted</keyword>
<name>A0AAW1VHP0_RUBAR</name>
<dbReference type="InterPro" id="IPR008972">
    <property type="entry name" value="Cupredoxin"/>
</dbReference>
<dbReference type="PANTHER" id="PTHR11709">
    <property type="entry name" value="MULTI-COPPER OXIDASE"/>
    <property type="match status" value="1"/>
</dbReference>
<dbReference type="InterPro" id="IPR045087">
    <property type="entry name" value="Cu-oxidase_fam"/>
</dbReference>
<proteinExistence type="inferred from homology"/>
<keyword evidence="8" id="KW-0479">Metal-binding</keyword>
<keyword evidence="9" id="KW-0677">Repeat</keyword>
<evidence type="ECO:0000256" key="7">
    <source>
        <dbReference type="ARBA" id="ARBA00022525"/>
    </source>
</evidence>
<feature type="domain" description="Plastocyanin-like" evidence="16">
    <location>
        <begin position="37"/>
        <end position="150"/>
    </location>
</feature>
<protein>
    <recommendedName>
        <fullName evidence="5">laccase</fullName>
        <ecNumber evidence="5">1.10.3.2</ecNumber>
    </recommendedName>
</protein>
<dbReference type="InterPro" id="IPR034289">
    <property type="entry name" value="CuRO_3_LCC"/>
</dbReference>
<dbReference type="EC" id="1.10.3.2" evidence="5"/>
<evidence type="ECO:0000256" key="10">
    <source>
        <dbReference type="ARBA" id="ARBA00023002"/>
    </source>
</evidence>
<keyword evidence="6" id="KW-0052">Apoplast</keyword>
<dbReference type="EMBL" id="JBEDUW010000246">
    <property type="protein sequence ID" value="KAK9902963.1"/>
    <property type="molecule type" value="Genomic_DNA"/>
</dbReference>
<dbReference type="Pfam" id="PF07732">
    <property type="entry name" value="Cu-oxidase_3"/>
    <property type="match status" value="1"/>
</dbReference>
<dbReference type="InterPro" id="IPR001117">
    <property type="entry name" value="Cu-oxidase_2nd"/>
</dbReference>
<dbReference type="Proteomes" id="UP001457282">
    <property type="component" value="Unassembled WGS sequence"/>
</dbReference>
<dbReference type="InterPro" id="IPR011707">
    <property type="entry name" value="Cu-oxidase-like_N"/>
</dbReference>
<comment type="cofactor">
    <cofactor evidence="2">
        <name>Cu cation</name>
        <dbReference type="ChEBI" id="CHEBI:23378"/>
    </cofactor>
</comment>
<keyword evidence="18" id="KW-1185">Reference proteome</keyword>